<keyword evidence="1" id="KW-1133">Transmembrane helix</keyword>
<proteinExistence type="predicted"/>
<feature type="transmembrane region" description="Helical" evidence="1">
    <location>
        <begin position="87"/>
        <end position="106"/>
    </location>
</feature>
<sequence length="113" mass="12413">MSLSGIADQMSALGAQFPMTMVVAGVLTYALLAGYKRSYASDGKWIVALLVLLALWAFFPHGYNALFASSMPERLFEESIKAPSQKALFFADIFWTVLGALIGWFGSSKFDHH</sequence>
<keyword evidence="3" id="KW-1185">Reference proteome</keyword>
<dbReference type="RefSeq" id="WP_205475835.1">
    <property type="nucleotide sequence ID" value="NZ_CP070506.1"/>
</dbReference>
<keyword evidence="1" id="KW-0812">Transmembrane</keyword>
<name>A0ABX7JTQ5_9PSED</name>
<dbReference type="EMBL" id="CP070506">
    <property type="protein sequence ID" value="QSB37737.1"/>
    <property type="molecule type" value="Genomic_DNA"/>
</dbReference>
<evidence type="ECO:0000313" key="2">
    <source>
        <dbReference type="EMBL" id="QSB37737.1"/>
    </source>
</evidence>
<dbReference type="Proteomes" id="UP000663249">
    <property type="component" value="Chromosome"/>
</dbReference>
<protein>
    <submittedName>
        <fullName evidence="2">Uncharacterized protein</fullName>
    </submittedName>
</protein>
<evidence type="ECO:0000313" key="3">
    <source>
        <dbReference type="Proteomes" id="UP000663249"/>
    </source>
</evidence>
<organism evidence="2 3">
    <name type="scientific">Pseudomonas hygromyciniae</name>
    <dbReference type="NCBI Taxonomy" id="2812000"/>
    <lineage>
        <taxon>Bacteria</taxon>
        <taxon>Pseudomonadati</taxon>
        <taxon>Pseudomonadota</taxon>
        <taxon>Gammaproteobacteria</taxon>
        <taxon>Pseudomonadales</taxon>
        <taxon>Pseudomonadaceae</taxon>
        <taxon>Pseudomonas</taxon>
    </lineage>
</organism>
<keyword evidence="1" id="KW-0472">Membrane</keyword>
<feature type="transmembrane region" description="Helical" evidence="1">
    <location>
        <begin position="12"/>
        <end position="33"/>
    </location>
</feature>
<evidence type="ECO:0000256" key="1">
    <source>
        <dbReference type="SAM" id="Phobius"/>
    </source>
</evidence>
<accession>A0ABX7JTQ5</accession>
<reference evidence="2 3" key="1">
    <citation type="submission" date="2021-02" db="EMBL/GenBank/DDBJ databases">
        <title>Genomic and phenotypic characterization of Pseudomonas hygromyciniae, a novel bacterial species discovered from a commercially purchased antibiotic vial.</title>
        <authorList>
            <person name="Turner T.L."/>
            <person name="Mitra S.D."/>
            <person name="Kochan T.J."/>
            <person name="Pincus N.B."/>
            <person name="Lebrun-Corbin M."/>
            <person name="Cheung B."/>
            <person name="Gatesy S.W."/>
            <person name="Afzal T."/>
            <person name="Ozer E.A."/>
            <person name="Hauser A.R."/>
        </authorList>
    </citation>
    <scope>NUCLEOTIDE SEQUENCE [LARGE SCALE GENOMIC DNA]</scope>
    <source>
        <strain evidence="2 3">SDM007</strain>
    </source>
</reference>
<feature type="transmembrane region" description="Helical" evidence="1">
    <location>
        <begin position="45"/>
        <end position="66"/>
    </location>
</feature>
<gene>
    <name evidence="2" type="ORF">JTY93_15480</name>
</gene>